<dbReference type="NCBIfam" id="TIGR02937">
    <property type="entry name" value="sigma70-ECF"/>
    <property type="match status" value="1"/>
</dbReference>
<comment type="similarity">
    <text evidence="1">Belongs to the sigma-70 factor family. ECF subfamily.</text>
</comment>
<organism evidence="8 9">
    <name type="scientific">Evansella alkalicola</name>
    <dbReference type="NCBI Taxonomy" id="745819"/>
    <lineage>
        <taxon>Bacteria</taxon>
        <taxon>Bacillati</taxon>
        <taxon>Bacillota</taxon>
        <taxon>Bacilli</taxon>
        <taxon>Bacillales</taxon>
        <taxon>Bacillaceae</taxon>
        <taxon>Evansella</taxon>
    </lineage>
</organism>
<dbReference type="CDD" id="cd06171">
    <property type="entry name" value="Sigma70_r4"/>
    <property type="match status" value="1"/>
</dbReference>
<gene>
    <name evidence="8" type="ORF">KS407_05835</name>
</gene>
<dbReference type="InterPro" id="IPR007627">
    <property type="entry name" value="RNA_pol_sigma70_r2"/>
</dbReference>
<evidence type="ECO:0000313" key="8">
    <source>
        <dbReference type="EMBL" id="MBU9720970.1"/>
    </source>
</evidence>
<dbReference type="InterPro" id="IPR013249">
    <property type="entry name" value="RNA_pol_sigma70_r4_t2"/>
</dbReference>
<dbReference type="PANTHER" id="PTHR43133">
    <property type="entry name" value="RNA POLYMERASE ECF-TYPE SIGMA FACTO"/>
    <property type="match status" value="1"/>
</dbReference>
<evidence type="ECO:0000256" key="5">
    <source>
        <dbReference type="ARBA" id="ARBA00023163"/>
    </source>
</evidence>
<dbReference type="Gene3D" id="1.10.1740.10">
    <property type="match status" value="1"/>
</dbReference>
<accession>A0ABS6JRC1</accession>
<keyword evidence="5" id="KW-0804">Transcription</keyword>
<keyword evidence="9" id="KW-1185">Reference proteome</keyword>
<dbReference type="SUPFAM" id="SSF88946">
    <property type="entry name" value="Sigma2 domain of RNA polymerase sigma factors"/>
    <property type="match status" value="1"/>
</dbReference>
<evidence type="ECO:0000313" key="9">
    <source>
        <dbReference type="Proteomes" id="UP000790580"/>
    </source>
</evidence>
<evidence type="ECO:0000256" key="3">
    <source>
        <dbReference type="ARBA" id="ARBA00023082"/>
    </source>
</evidence>
<dbReference type="Gene3D" id="1.10.10.10">
    <property type="entry name" value="Winged helix-like DNA-binding domain superfamily/Winged helix DNA-binding domain"/>
    <property type="match status" value="1"/>
</dbReference>
<evidence type="ECO:0000259" key="6">
    <source>
        <dbReference type="Pfam" id="PF04542"/>
    </source>
</evidence>
<dbReference type="Pfam" id="PF08281">
    <property type="entry name" value="Sigma70_r4_2"/>
    <property type="match status" value="1"/>
</dbReference>
<dbReference type="EMBL" id="JAHQCR010000025">
    <property type="protein sequence ID" value="MBU9720970.1"/>
    <property type="molecule type" value="Genomic_DNA"/>
</dbReference>
<dbReference type="SUPFAM" id="SSF88659">
    <property type="entry name" value="Sigma3 and sigma4 domains of RNA polymerase sigma factors"/>
    <property type="match status" value="1"/>
</dbReference>
<dbReference type="Pfam" id="PF04542">
    <property type="entry name" value="Sigma70_r2"/>
    <property type="match status" value="1"/>
</dbReference>
<dbReference type="Proteomes" id="UP000790580">
    <property type="component" value="Unassembled WGS sequence"/>
</dbReference>
<evidence type="ECO:0000256" key="2">
    <source>
        <dbReference type="ARBA" id="ARBA00023015"/>
    </source>
</evidence>
<keyword evidence="2" id="KW-0805">Transcription regulation</keyword>
<comment type="caution">
    <text evidence="8">The sequence shown here is derived from an EMBL/GenBank/DDBJ whole genome shotgun (WGS) entry which is preliminary data.</text>
</comment>
<dbReference type="InterPro" id="IPR039425">
    <property type="entry name" value="RNA_pol_sigma-70-like"/>
</dbReference>
<name>A0ABS6JRC1_9BACI</name>
<dbReference type="InterPro" id="IPR013324">
    <property type="entry name" value="RNA_pol_sigma_r3/r4-like"/>
</dbReference>
<dbReference type="InterPro" id="IPR036388">
    <property type="entry name" value="WH-like_DNA-bd_sf"/>
</dbReference>
<dbReference type="InterPro" id="IPR013325">
    <property type="entry name" value="RNA_pol_sigma_r2"/>
</dbReference>
<evidence type="ECO:0000259" key="7">
    <source>
        <dbReference type="Pfam" id="PF08281"/>
    </source>
</evidence>
<evidence type="ECO:0000256" key="1">
    <source>
        <dbReference type="ARBA" id="ARBA00010641"/>
    </source>
</evidence>
<feature type="domain" description="RNA polymerase sigma factor 70 region 4 type 2" evidence="7">
    <location>
        <begin position="103"/>
        <end position="154"/>
    </location>
</feature>
<proteinExistence type="inferred from homology"/>
<dbReference type="PANTHER" id="PTHR43133:SF8">
    <property type="entry name" value="RNA POLYMERASE SIGMA FACTOR HI_1459-RELATED"/>
    <property type="match status" value="1"/>
</dbReference>
<reference evidence="8 9" key="1">
    <citation type="submission" date="2021-06" db="EMBL/GenBank/DDBJ databases">
        <title>Bacillus sp. RD4P76, an endophyte from a halophyte.</title>
        <authorList>
            <person name="Sun J.-Q."/>
        </authorList>
    </citation>
    <scope>NUCLEOTIDE SEQUENCE [LARGE SCALE GENOMIC DNA]</scope>
    <source>
        <strain evidence="8 9">JCM 17098</strain>
    </source>
</reference>
<sequence length="171" mass="20111">MTWEELYLKYSDGVYHYLLLMVGNVEVAEDLTHDTFLRVKQSLKGFRGDASYYTWVISIARNVLYDYWRRKQKIRFLPITESPSLHDMDTPEEIYQRGESVKELYDGIKKLKVSYQEVLVLRMIQELSVKETAEVLNCSESKVKSTTFRAMKALKGVLETERVMNSEEKFS</sequence>
<dbReference type="RefSeq" id="WP_088073879.1">
    <property type="nucleotide sequence ID" value="NZ_JAHQCR010000025.1"/>
</dbReference>
<feature type="domain" description="RNA polymerase sigma-70 region 2" evidence="6">
    <location>
        <begin position="6"/>
        <end position="73"/>
    </location>
</feature>
<keyword evidence="4" id="KW-0238">DNA-binding</keyword>
<evidence type="ECO:0000256" key="4">
    <source>
        <dbReference type="ARBA" id="ARBA00023125"/>
    </source>
</evidence>
<dbReference type="InterPro" id="IPR014284">
    <property type="entry name" value="RNA_pol_sigma-70_dom"/>
</dbReference>
<keyword evidence="3" id="KW-0731">Sigma factor</keyword>
<protein>
    <submittedName>
        <fullName evidence="8">RNA polymerase sigma factor</fullName>
    </submittedName>
</protein>